<dbReference type="PANTHER" id="PTHR46353:SF23">
    <property type="entry name" value="C2H2 ZINC FINGER-CONTAINING PROTEIN-RELATED"/>
    <property type="match status" value="1"/>
</dbReference>
<dbReference type="GO" id="GO:0008270">
    <property type="term" value="F:zinc ion binding"/>
    <property type="evidence" value="ECO:0007669"/>
    <property type="project" value="UniProtKB-KW"/>
</dbReference>
<dbReference type="GO" id="GO:0010090">
    <property type="term" value="P:trichome morphogenesis"/>
    <property type="evidence" value="ECO:0007669"/>
    <property type="project" value="InterPro"/>
</dbReference>
<dbReference type="PROSITE" id="PS00028">
    <property type="entry name" value="ZINC_FINGER_C2H2_1"/>
    <property type="match status" value="1"/>
</dbReference>
<dbReference type="InterPro" id="IPR013087">
    <property type="entry name" value="Znf_C2H2_type"/>
</dbReference>
<keyword evidence="1" id="KW-0863">Zinc-finger</keyword>
<protein>
    <recommendedName>
        <fullName evidence="2">C2H2-type domain-containing protein</fullName>
    </recommendedName>
</protein>
<sequence length="188" mass="20899">MSAASENTILHASESPKIPSSALKIFGFPVAGRDNHHNDHLPVTVPCDTTRPRRSFKCQYCNRQFSNHQALGGHQNAHRRERRWTKQAEFLDERHHQYPRSVVAVPIFVAAHEGRPGSAVPFVCSSISSTVSSIMGNATHVEWPHRLPSAGTGADVDPTKAPLIDEAEVREGHDHLDLQLRLAPWKTL</sequence>
<evidence type="ECO:0000256" key="1">
    <source>
        <dbReference type="PROSITE-ProRule" id="PRU00042"/>
    </source>
</evidence>
<evidence type="ECO:0000313" key="3">
    <source>
        <dbReference type="EMBL" id="KAG6664211.1"/>
    </source>
</evidence>
<dbReference type="GO" id="GO:0009740">
    <property type="term" value="P:gibberellic acid mediated signaling pathway"/>
    <property type="evidence" value="ECO:0007669"/>
    <property type="project" value="TreeGrafter"/>
</dbReference>
<feature type="domain" description="C2H2-type" evidence="2">
    <location>
        <begin position="56"/>
        <end position="83"/>
    </location>
</feature>
<proteinExistence type="predicted"/>
<dbReference type="Pfam" id="PF13912">
    <property type="entry name" value="zf-C2H2_6"/>
    <property type="match status" value="1"/>
</dbReference>
<dbReference type="GO" id="GO:0003700">
    <property type="term" value="F:DNA-binding transcription factor activity"/>
    <property type="evidence" value="ECO:0007669"/>
    <property type="project" value="TreeGrafter"/>
</dbReference>
<keyword evidence="1" id="KW-0862">Zinc</keyword>
<dbReference type="GO" id="GO:0009736">
    <property type="term" value="P:cytokinin-activated signaling pathway"/>
    <property type="evidence" value="ECO:0007669"/>
    <property type="project" value="TreeGrafter"/>
</dbReference>
<accession>A0A8T1RE49</accession>
<reference evidence="3" key="1">
    <citation type="submission" date="2020-12" db="EMBL/GenBank/DDBJ databases">
        <title>WGS assembly of Carya illinoinensis cv. Pawnee.</title>
        <authorList>
            <person name="Platts A."/>
            <person name="Shu S."/>
            <person name="Wright S."/>
            <person name="Barry K."/>
            <person name="Edger P."/>
            <person name="Pires J.C."/>
            <person name="Schmutz J."/>
        </authorList>
    </citation>
    <scope>NUCLEOTIDE SEQUENCE</scope>
    <source>
        <tissue evidence="3">Leaf</tissue>
    </source>
</reference>
<gene>
    <name evidence="3" type="ORF">CIPAW_02G076900</name>
</gene>
<dbReference type="InterPro" id="IPR044299">
    <property type="entry name" value="GIS3/ZFP5/ZFP6"/>
</dbReference>
<dbReference type="EMBL" id="CM031810">
    <property type="protein sequence ID" value="KAG6664211.1"/>
    <property type="molecule type" value="Genomic_DNA"/>
</dbReference>
<keyword evidence="4" id="KW-1185">Reference proteome</keyword>
<comment type="caution">
    <text evidence="3">The sequence shown here is derived from an EMBL/GenBank/DDBJ whole genome shotgun (WGS) entry which is preliminary data.</text>
</comment>
<evidence type="ECO:0000259" key="2">
    <source>
        <dbReference type="PROSITE" id="PS50157"/>
    </source>
</evidence>
<dbReference type="PANTHER" id="PTHR46353">
    <property type="entry name" value="ZINC FINGER PROTEIN 5"/>
    <property type="match status" value="1"/>
</dbReference>
<dbReference type="Proteomes" id="UP000811609">
    <property type="component" value="Chromosome 2"/>
</dbReference>
<dbReference type="GO" id="GO:0000976">
    <property type="term" value="F:transcription cis-regulatory region binding"/>
    <property type="evidence" value="ECO:0007669"/>
    <property type="project" value="TreeGrafter"/>
</dbReference>
<dbReference type="AlphaFoldDB" id="A0A8T1RE49"/>
<organism evidence="3 4">
    <name type="scientific">Carya illinoinensis</name>
    <name type="common">Pecan</name>
    <dbReference type="NCBI Taxonomy" id="32201"/>
    <lineage>
        <taxon>Eukaryota</taxon>
        <taxon>Viridiplantae</taxon>
        <taxon>Streptophyta</taxon>
        <taxon>Embryophyta</taxon>
        <taxon>Tracheophyta</taxon>
        <taxon>Spermatophyta</taxon>
        <taxon>Magnoliopsida</taxon>
        <taxon>eudicotyledons</taxon>
        <taxon>Gunneridae</taxon>
        <taxon>Pentapetalae</taxon>
        <taxon>rosids</taxon>
        <taxon>fabids</taxon>
        <taxon>Fagales</taxon>
        <taxon>Juglandaceae</taxon>
        <taxon>Carya</taxon>
    </lineage>
</organism>
<name>A0A8T1RE49_CARIL</name>
<dbReference type="GO" id="GO:0005634">
    <property type="term" value="C:nucleus"/>
    <property type="evidence" value="ECO:0007669"/>
    <property type="project" value="TreeGrafter"/>
</dbReference>
<evidence type="ECO:0000313" key="4">
    <source>
        <dbReference type="Proteomes" id="UP000811609"/>
    </source>
</evidence>
<dbReference type="PROSITE" id="PS50157">
    <property type="entry name" value="ZINC_FINGER_C2H2_2"/>
    <property type="match status" value="1"/>
</dbReference>
<keyword evidence="1" id="KW-0479">Metal-binding</keyword>